<dbReference type="InterPro" id="IPR003776">
    <property type="entry name" value="YcaO-like_dom"/>
</dbReference>
<sequence length="649" mass="72943">MSAIVTVIGEGQLADLVTKQLSTDDRYRLIRQKNMESGEAATGDLALVLNDAWDPSIHSAAEDRFRQSGKHWLRGFVAFGEGIVGPLVRPEGQGCSQCADNRLLLAGGDRREAWKLQQKLASNGGIARDAWASRTGLLQVARLVAAEAVKTLMGGRPETESRMYLINMRTLKSSLHFFLPVPLCPICGQLPEDDAELARVALKPSLKISTETYRSRSMCELKDVLAKEYLDARTGFLNGKMVDLVSPFADASINLPLFGGDEACAGRTHSYADSEMTAILEGLERYCGLSPRGKRSVVHDSFRNVQHHALDPLRVGVHAKEQYERSDFPFKSFDTQRPIDWVWGYSFLQQRPILVPEQLAYYSSGCGHGFVYETSNGCALGGSLEEAIFYGMLEVVERDSFLVTWYARLPLPRLDLRSVQDRELNWMTERLETVTGYELCLYNSTMEHGIPSVWALAKNKKERGVNLICAAGAHPDPIRAAKSAIHELAGMLLTVSEKFEENRQQYERMLHDPYQVVQMEDHSMLYGLKQAEERLDFLLNNDRPMQTFEEAFEPTSWNADLTDDLKAMLLVFRQLNLEVIVVNQTTPETLRNGLHCVKVLIPGMLPMTFGQHLIRLTGLDRVLRIPVELSYSPEPLSPEQLNPYPHPFP</sequence>
<proteinExistence type="predicted"/>
<evidence type="ECO:0000313" key="3">
    <source>
        <dbReference type="Proteomes" id="UP000304148"/>
    </source>
</evidence>
<dbReference type="Gene3D" id="3.30.1330.230">
    <property type="match status" value="1"/>
</dbReference>
<dbReference type="Gene3D" id="3.40.50.720">
    <property type="entry name" value="NAD(P)-binding Rossmann-like Domain"/>
    <property type="match status" value="1"/>
</dbReference>
<dbReference type="InterPro" id="IPR022291">
    <property type="entry name" value="Bacteriocin_synth_cyclodeHase"/>
</dbReference>
<name>A0A383RB78_PAEAL</name>
<feature type="domain" description="YcaO" evidence="1">
    <location>
        <begin position="266"/>
        <end position="649"/>
    </location>
</feature>
<evidence type="ECO:0000313" key="2">
    <source>
        <dbReference type="EMBL" id="SYX83862.1"/>
    </source>
</evidence>
<dbReference type="Proteomes" id="UP000304148">
    <property type="component" value="Chromosome"/>
</dbReference>
<reference evidence="3" key="1">
    <citation type="submission" date="2018-08" db="EMBL/GenBank/DDBJ databases">
        <authorList>
            <person name="Chevrot R."/>
        </authorList>
    </citation>
    <scope>NUCLEOTIDE SEQUENCE [LARGE SCALE GENOMIC DNA]</scope>
</reference>
<gene>
    <name evidence="2" type="ORF">PBLR_12284</name>
</gene>
<dbReference type="EMBL" id="LS992241">
    <property type="protein sequence ID" value="SYX83862.1"/>
    <property type="molecule type" value="Genomic_DNA"/>
</dbReference>
<dbReference type="PANTHER" id="PTHR37809">
    <property type="entry name" value="RIBOSOMAL PROTEIN S12 METHYLTHIOTRANSFERASE ACCESSORY FACTOR YCAO"/>
    <property type="match status" value="1"/>
</dbReference>
<dbReference type="NCBIfam" id="TIGR03604">
    <property type="entry name" value="TOMM_cyclo_SagD"/>
    <property type="match status" value="1"/>
</dbReference>
<dbReference type="PROSITE" id="PS51664">
    <property type="entry name" value="YCAO"/>
    <property type="match status" value="1"/>
</dbReference>
<dbReference type="InterPro" id="IPR027624">
    <property type="entry name" value="TOMM_cyclo_SagD"/>
</dbReference>
<dbReference type="Gene3D" id="3.30.40.250">
    <property type="match status" value="1"/>
</dbReference>
<dbReference type="PANTHER" id="PTHR37809:SF1">
    <property type="entry name" value="RIBOSOMAL PROTEIN S12 METHYLTHIOTRANSFERASE ACCESSORY FACTOR YCAO"/>
    <property type="match status" value="1"/>
</dbReference>
<evidence type="ECO:0000259" key="1">
    <source>
        <dbReference type="PROSITE" id="PS51664"/>
    </source>
</evidence>
<accession>A0A383RB78</accession>
<dbReference type="AlphaFoldDB" id="A0A383RB78"/>
<dbReference type="NCBIfam" id="TIGR03882">
    <property type="entry name" value="cyclo_dehyd_2"/>
    <property type="match status" value="1"/>
</dbReference>
<dbReference type="Pfam" id="PF02624">
    <property type="entry name" value="YcaO"/>
    <property type="match status" value="1"/>
</dbReference>
<protein>
    <submittedName>
        <fullName evidence="2">Bacteriocin biosynthesis protein SagD</fullName>
    </submittedName>
</protein>
<dbReference type="Gene3D" id="3.30.160.660">
    <property type="match status" value="1"/>
</dbReference>
<organism evidence="2 3">
    <name type="scientific">Paenibacillus alvei</name>
    <name type="common">Bacillus alvei</name>
    <dbReference type="NCBI Taxonomy" id="44250"/>
    <lineage>
        <taxon>Bacteria</taxon>
        <taxon>Bacillati</taxon>
        <taxon>Bacillota</taxon>
        <taxon>Bacilli</taxon>
        <taxon>Bacillales</taxon>
        <taxon>Paenibacillaceae</taxon>
        <taxon>Paenibacillus</taxon>
    </lineage>
</organism>
<dbReference type="RefSeq" id="WP_138185862.1">
    <property type="nucleotide sequence ID" value="NZ_LS992241.1"/>
</dbReference>